<name>A0A6N3E8K5_EUBLI</name>
<dbReference type="InterPro" id="IPR027417">
    <property type="entry name" value="P-loop_NTPase"/>
</dbReference>
<dbReference type="CDD" id="cd18548">
    <property type="entry name" value="ABC_6TM_Tm287_like"/>
    <property type="match status" value="1"/>
</dbReference>
<keyword evidence="6 12" id="KW-0067">ATP-binding</keyword>
<dbReference type="InterPro" id="IPR003593">
    <property type="entry name" value="AAA+_ATPase"/>
</dbReference>
<evidence type="ECO:0000256" key="4">
    <source>
        <dbReference type="ARBA" id="ARBA00022692"/>
    </source>
</evidence>
<dbReference type="PANTHER" id="PTHR43394">
    <property type="entry name" value="ATP-DEPENDENT PERMEASE MDL1, MITOCHONDRIAL"/>
    <property type="match status" value="1"/>
</dbReference>
<organism evidence="12">
    <name type="scientific">Eubacterium limosum</name>
    <dbReference type="NCBI Taxonomy" id="1736"/>
    <lineage>
        <taxon>Bacteria</taxon>
        <taxon>Bacillati</taxon>
        <taxon>Bacillota</taxon>
        <taxon>Clostridia</taxon>
        <taxon>Eubacteriales</taxon>
        <taxon>Eubacteriaceae</taxon>
        <taxon>Eubacterium</taxon>
    </lineage>
</organism>
<keyword evidence="12" id="KW-0378">Hydrolase</keyword>
<evidence type="ECO:0000256" key="8">
    <source>
        <dbReference type="ARBA" id="ARBA00023136"/>
    </source>
</evidence>
<reference evidence="12" key="1">
    <citation type="submission" date="2019-11" db="EMBL/GenBank/DDBJ databases">
        <authorList>
            <person name="Feng L."/>
        </authorList>
    </citation>
    <scope>NUCLEOTIDE SEQUENCE</scope>
    <source>
        <strain evidence="12">ElimosumLFYP34</strain>
    </source>
</reference>
<evidence type="ECO:0000313" key="12">
    <source>
        <dbReference type="EMBL" id="VYU36385.1"/>
    </source>
</evidence>
<proteinExistence type="predicted"/>
<keyword evidence="4 9" id="KW-0812">Transmembrane</keyword>
<dbReference type="InterPro" id="IPR017871">
    <property type="entry name" value="ABC_transporter-like_CS"/>
</dbReference>
<dbReference type="SUPFAM" id="SSF52540">
    <property type="entry name" value="P-loop containing nucleoside triphosphate hydrolases"/>
    <property type="match status" value="1"/>
</dbReference>
<dbReference type="GO" id="GO:0015421">
    <property type="term" value="F:ABC-type oligopeptide transporter activity"/>
    <property type="evidence" value="ECO:0007669"/>
    <property type="project" value="TreeGrafter"/>
</dbReference>
<dbReference type="InterPro" id="IPR036640">
    <property type="entry name" value="ABC1_TM_sf"/>
</dbReference>
<dbReference type="InterPro" id="IPR039421">
    <property type="entry name" value="Type_1_exporter"/>
</dbReference>
<dbReference type="EMBL" id="CACRTR010000011">
    <property type="protein sequence ID" value="VYU36385.1"/>
    <property type="molecule type" value="Genomic_DNA"/>
</dbReference>
<dbReference type="Pfam" id="PF00005">
    <property type="entry name" value="ABC_tran"/>
    <property type="match status" value="1"/>
</dbReference>
<feature type="transmembrane region" description="Helical" evidence="9">
    <location>
        <begin position="53"/>
        <end position="80"/>
    </location>
</feature>
<gene>
    <name evidence="12" type="ORF">ELLFYP34_03356</name>
</gene>
<feature type="transmembrane region" description="Helical" evidence="9">
    <location>
        <begin position="12"/>
        <end position="33"/>
    </location>
</feature>
<sequence>MIKILKNLTTKEWGLVAIVLVLIVFQVWIDLTLPEFMGKITELVQTPGSGMQAILFAGIRMLLLTLASVAVSVVITGLAARIAANLSSRLRAGLFNKVQSFTMQEINNFSISSLITRTTNDITQVQMLMVIGLQILIKSPILALWAIVKIMGKSWQWSAATGIAVAILIIVSSIIISLAIPKFKLLQKQTDDLSRVSRENLTGLRVVRAYNAEQYQEDKFEKANSAFTHTNLFSNRLMAALMPSVELIMNGLTLSVYWIGAALIASSAVSERVPLFSDMMVFSSYAIQLLMAFMLLGVVLILIPRASVSADRICEVLDTNPAIQDGTISNTRTATPGEVEFKNVSFKYPNAEDYVLQNISFRASKGETIAFIGSTGCGKSTVINLIPRFYDVTEGGVYVDGINVKDFTQAALRNKIGYVSQKAILFKGDISSNVSFGSNGNGGVSHEAVTSAISTAQSTDFVEAMEDSYQSYVAPGGTNLSGGQKQRLSIARAIARKPEILIFDDSFSALDYKTDKLLRGELRHHATDATIIIVAQRIGTIKDADKIIVLDEGRIAGMGTHRELIKKCDLYKEIAYSQLSKEELENE</sequence>
<evidence type="ECO:0000256" key="9">
    <source>
        <dbReference type="SAM" id="Phobius"/>
    </source>
</evidence>
<comment type="subcellular location">
    <subcellularLocation>
        <location evidence="1">Cell membrane</location>
        <topology evidence="1">Multi-pass membrane protein</topology>
    </subcellularLocation>
</comment>
<dbReference type="Pfam" id="PF00664">
    <property type="entry name" value="ABC_membrane"/>
    <property type="match status" value="1"/>
</dbReference>
<feature type="domain" description="ABC transporter" evidence="10">
    <location>
        <begin position="339"/>
        <end position="577"/>
    </location>
</feature>
<keyword evidence="5" id="KW-0547">Nucleotide-binding</keyword>
<evidence type="ECO:0000256" key="5">
    <source>
        <dbReference type="ARBA" id="ARBA00022741"/>
    </source>
</evidence>
<evidence type="ECO:0000259" key="11">
    <source>
        <dbReference type="PROSITE" id="PS50929"/>
    </source>
</evidence>
<dbReference type="GO" id="GO:0016887">
    <property type="term" value="F:ATP hydrolysis activity"/>
    <property type="evidence" value="ECO:0007669"/>
    <property type="project" value="InterPro"/>
</dbReference>
<evidence type="ECO:0000256" key="2">
    <source>
        <dbReference type="ARBA" id="ARBA00022448"/>
    </source>
</evidence>
<dbReference type="SMART" id="SM00382">
    <property type="entry name" value="AAA"/>
    <property type="match status" value="1"/>
</dbReference>
<feature type="transmembrane region" description="Helical" evidence="9">
    <location>
        <begin position="127"/>
        <end position="148"/>
    </location>
</feature>
<dbReference type="InterPro" id="IPR011527">
    <property type="entry name" value="ABC1_TM_dom"/>
</dbReference>
<dbReference type="AlphaFoldDB" id="A0A6N3E8K5"/>
<evidence type="ECO:0000256" key="1">
    <source>
        <dbReference type="ARBA" id="ARBA00004651"/>
    </source>
</evidence>
<feature type="transmembrane region" description="Helical" evidence="9">
    <location>
        <begin position="247"/>
        <end position="265"/>
    </location>
</feature>
<feature type="domain" description="ABC transmembrane type-1" evidence="11">
    <location>
        <begin position="17"/>
        <end position="305"/>
    </location>
</feature>
<keyword evidence="3" id="KW-1003">Cell membrane</keyword>
<accession>A0A6N3E8K5</accession>
<keyword evidence="2" id="KW-0813">Transport</keyword>
<protein>
    <submittedName>
        <fullName evidence="12">Multidrug export ATP-binding/permease protein</fullName>
        <ecNumber evidence="12">3.6.3.-</ecNumber>
    </submittedName>
</protein>
<evidence type="ECO:0000256" key="3">
    <source>
        <dbReference type="ARBA" id="ARBA00022475"/>
    </source>
</evidence>
<feature type="transmembrane region" description="Helical" evidence="9">
    <location>
        <begin position="154"/>
        <end position="180"/>
    </location>
</feature>
<keyword evidence="8 9" id="KW-0472">Membrane</keyword>
<evidence type="ECO:0000256" key="7">
    <source>
        <dbReference type="ARBA" id="ARBA00022989"/>
    </source>
</evidence>
<dbReference type="EC" id="3.6.3.-" evidence="12"/>
<dbReference type="Gene3D" id="1.20.1560.10">
    <property type="entry name" value="ABC transporter type 1, transmembrane domain"/>
    <property type="match status" value="1"/>
</dbReference>
<feature type="transmembrane region" description="Helical" evidence="9">
    <location>
        <begin position="285"/>
        <end position="303"/>
    </location>
</feature>
<evidence type="ECO:0000259" key="10">
    <source>
        <dbReference type="PROSITE" id="PS50893"/>
    </source>
</evidence>
<dbReference type="GO" id="GO:0005524">
    <property type="term" value="F:ATP binding"/>
    <property type="evidence" value="ECO:0007669"/>
    <property type="project" value="UniProtKB-KW"/>
</dbReference>
<dbReference type="SUPFAM" id="SSF90123">
    <property type="entry name" value="ABC transporter transmembrane region"/>
    <property type="match status" value="1"/>
</dbReference>
<dbReference type="GO" id="GO:0005886">
    <property type="term" value="C:plasma membrane"/>
    <property type="evidence" value="ECO:0007669"/>
    <property type="project" value="UniProtKB-SubCell"/>
</dbReference>
<dbReference type="InterPro" id="IPR003439">
    <property type="entry name" value="ABC_transporter-like_ATP-bd"/>
</dbReference>
<dbReference type="PROSITE" id="PS50929">
    <property type="entry name" value="ABC_TM1F"/>
    <property type="match status" value="1"/>
</dbReference>
<dbReference type="FunFam" id="3.40.50.300:FF:000854">
    <property type="entry name" value="Multidrug ABC transporter ATP-binding protein"/>
    <property type="match status" value="1"/>
</dbReference>
<dbReference type="PROSITE" id="PS00211">
    <property type="entry name" value="ABC_TRANSPORTER_1"/>
    <property type="match status" value="1"/>
</dbReference>
<keyword evidence="7 9" id="KW-1133">Transmembrane helix</keyword>
<dbReference type="Gene3D" id="3.40.50.300">
    <property type="entry name" value="P-loop containing nucleotide triphosphate hydrolases"/>
    <property type="match status" value="1"/>
</dbReference>
<dbReference type="PROSITE" id="PS50893">
    <property type="entry name" value="ABC_TRANSPORTER_2"/>
    <property type="match status" value="1"/>
</dbReference>
<dbReference type="PANTHER" id="PTHR43394:SF1">
    <property type="entry name" value="ATP-BINDING CASSETTE SUB-FAMILY B MEMBER 10, MITOCHONDRIAL"/>
    <property type="match status" value="1"/>
</dbReference>
<evidence type="ECO:0000256" key="6">
    <source>
        <dbReference type="ARBA" id="ARBA00022840"/>
    </source>
</evidence>